<keyword evidence="1" id="KW-0812">Transmembrane</keyword>
<feature type="transmembrane region" description="Helical" evidence="1">
    <location>
        <begin position="66"/>
        <end position="87"/>
    </location>
</feature>
<keyword evidence="1" id="KW-0472">Membrane</keyword>
<evidence type="ECO:0000313" key="3">
    <source>
        <dbReference type="Proteomes" id="UP001372338"/>
    </source>
</evidence>
<evidence type="ECO:0000256" key="1">
    <source>
        <dbReference type="SAM" id="Phobius"/>
    </source>
</evidence>
<evidence type="ECO:0000313" key="2">
    <source>
        <dbReference type="EMBL" id="KAK7291506.1"/>
    </source>
</evidence>
<protein>
    <submittedName>
        <fullName evidence="2">Uncharacterized protein</fullName>
    </submittedName>
</protein>
<sequence length="176" mass="19742">MVLKAAMGQWVALLNKGFRCGSKAATYTTSTAPKMKPYPPAAAGDYNHAHHQYQQRNAKSAKSDFVPIYVAIGMITLSTGLGLHTAWQQLRNSPTVRVKKQRRETLPEVVEPDHVVEEADKFIKKSFFRKVAHVQDQSYPDKNIIPNPIRRDAYAYEPRVETLKSVGIDPATLNHA</sequence>
<gene>
    <name evidence="2" type="ORF">RIF29_06704</name>
</gene>
<keyword evidence="1" id="KW-1133">Transmembrane helix</keyword>
<proteinExistence type="predicted"/>
<dbReference type="EMBL" id="JAYWIO010000001">
    <property type="protein sequence ID" value="KAK7291506.1"/>
    <property type="molecule type" value="Genomic_DNA"/>
</dbReference>
<dbReference type="PANTHER" id="PTHR33919">
    <property type="entry name" value="OS09G0127700 PROTEIN"/>
    <property type="match status" value="1"/>
</dbReference>
<accession>A0AAN9J4K9</accession>
<comment type="caution">
    <text evidence="2">The sequence shown here is derived from an EMBL/GenBank/DDBJ whole genome shotgun (WGS) entry which is preliminary data.</text>
</comment>
<dbReference type="Proteomes" id="UP001372338">
    <property type="component" value="Unassembled WGS sequence"/>
</dbReference>
<reference evidence="2 3" key="1">
    <citation type="submission" date="2024-01" db="EMBL/GenBank/DDBJ databases">
        <title>The genomes of 5 underutilized Papilionoideae crops provide insights into root nodulation and disease resistanc.</title>
        <authorList>
            <person name="Yuan L."/>
        </authorList>
    </citation>
    <scope>NUCLEOTIDE SEQUENCE [LARGE SCALE GENOMIC DNA]</scope>
    <source>
        <strain evidence="2">ZHUSHIDOU_FW_LH</strain>
        <tissue evidence="2">Leaf</tissue>
    </source>
</reference>
<dbReference type="AlphaFoldDB" id="A0AAN9J4K9"/>
<organism evidence="2 3">
    <name type="scientific">Crotalaria pallida</name>
    <name type="common">Smooth rattlebox</name>
    <name type="synonym">Crotalaria striata</name>
    <dbReference type="NCBI Taxonomy" id="3830"/>
    <lineage>
        <taxon>Eukaryota</taxon>
        <taxon>Viridiplantae</taxon>
        <taxon>Streptophyta</taxon>
        <taxon>Embryophyta</taxon>
        <taxon>Tracheophyta</taxon>
        <taxon>Spermatophyta</taxon>
        <taxon>Magnoliopsida</taxon>
        <taxon>eudicotyledons</taxon>
        <taxon>Gunneridae</taxon>
        <taxon>Pentapetalae</taxon>
        <taxon>rosids</taxon>
        <taxon>fabids</taxon>
        <taxon>Fabales</taxon>
        <taxon>Fabaceae</taxon>
        <taxon>Papilionoideae</taxon>
        <taxon>50 kb inversion clade</taxon>
        <taxon>genistoids sensu lato</taxon>
        <taxon>core genistoids</taxon>
        <taxon>Crotalarieae</taxon>
        <taxon>Crotalaria</taxon>
    </lineage>
</organism>
<keyword evidence="3" id="KW-1185">Reference proteome</keyword>
<name>A0AAN9J4K9_CROPI</name>
<dbReference type="PANTHER" id="PTHR33919:SF11">
    <property type="entry name" value="EXPRESSED PROTEIN"/>
    <property type="match status" value="1"/>
</dbReference>